<dbReference type="GO" id="GO:0035438">
    <property type="term" value="F:cyclic-di-GMP binding"/>
    <property type="evidence" value="ECO:0007669"/>
    <property type="project" value="InterPro"/>
</dbReference>
<dbReference type="OrthoDB" id="9871915at2"/>
<dbReference type="InterPro" id="IPR009875">
    <property type="entry name" value="PilZ_domain"/>
</dbReference>
<feature type="domain" description="PilZ" evidence="1">
    <location>
        <begin position="8"/>
        <end position="104"/>
    </location>
</feature>
<protein>
    <submittedName>
        <fullName evidence="2">PilZ domain-containing protein</fullName>
    </submittedName>
</protein>
<comment type="caution">
    <text evidence="2">The sequence shown here is derived from an EMBL/GenBank/DDBJ whole genome shotgun (WGS) entry which is preliminary data.</text>
</comment>
<dbReference type="Gene3D" id="2.40.10.220">
    <property type="entry name" value="predicted glycosyltransferase like domains"/>
    <property type="match status" value="1"/>
</dbReference>
<gene>
    <name evidence="2" type="ORF">D0Y96_00945</name>
</gene>
<dbReference type="AlphaFoldDB" id="A0A372ITA2"/>
<accession>A0A372ITA2</accession>
<dbReference type="Proteomes" id="UP000264702">
    <property type="component" value="Unassembled WGS sequence"/>
</dbReference>
<name>A0A372ITA2_9BACT</name>
<evidence type="ECO:0000313" key="2">
    <source>
        <dbReference type="EMBL" id="RFU18177.1"/>
    </source>
</evidence>
<proteinExistence type="predicted"/>
<evidence type="ECO:0000313" key="3">
    <source>
        <dbReference type="Proteomes" id="UP000264702"/>
    </source>
</evidence>
<evidence type="ECO:0000259" key="1">
    <source>
        <dbReference type="Pfam" id="PF07238"/>
    </source>
</evidence>
<dbReference type="EMBL" id="QVQT01000001">
    <property type="protein sequence ID" value="RFU18177.1"/>
    <property type="molecule type" value="Genomic_DNA"/>
</dbReference>
<sequence length="106" mass="11956">MKHAIQTDRRQAARFPQSLEIKIQPLPQLGSSRTLRAGAITGRIQNVSEGGICLITSRPIEKFSLLRCEIAIGDVPLHISTLMQVRWTRKQNMQPESYLSGLEFLL</sequence>
<organism evidence="2 3">
    <name type="scientific">Paracidobacterium acidisoli</name>
    <dbReference type="NCBI Taxonomy" id="2303751"/>
    <lineage>
        <taxon>Bacteria</taxon>
        <taxon>Pseudomonadati</taxon>
        <taxon>Acidobacteriota</taxon>
        <taxon>Terriglobia</taxon>
        <taxon>Terriglobales</taxon>
        <taxon>Acidobacteriaceae</taxon>
        <taxon>Paracidobacterium</taxon>
    </lineage>
</organism>
<reference evidence="2 3" key="1">
    <citation type="submission" date="2018-08" db="EMBL/GenBank/DDBJ databases">
        <title>Acidipila sp. 4G-K13, an acidobacterium isolated from forest soil.</title>
        <authorList>
            <person name="Gao Z.-H."/>
            <person name="Qiu L.-H."/>
        </authorList>
    </citation>
    <scope>NUCLEOTIDE SEQUENCE [LARGE SCALE GENOMIC DNA]</scope>
    <source>
        <strain evidence="2 3">4G-K13</strain>
    </source>
</reference>
<dbReference type="Pfam" id="PF07238">
    <property type="entry name" value="PilZ"/>
    <property type="match status" value="1"/>
</dbReference>
<keyword evidence="3" id="KW-1185">Reference proteome</keyword>
<dbReference type="RefSeq" id="WP_117297349.1">
    <property type="nucleotide sequence ID" value="NZ_QVQT02000001.1"/>
</dbReference>